<keyword evidence="3" id="KW-1185">Reference proteome</keyword>
<sequence>MDSSANNEAYETQEISRESSPHSAQLNNNQYDPSNPNLITMPKNPGYATSYSNAPMHTANVSPASFPMEKYKFGSKLEHVQCTLCERSVTTRVAHEIGLMTWTVCLLAIIWI</sequence>
<protein>
    <submittedName>
        <fullName evidence="4">LITAF domain-containing protein</fullName>
    </submittedName>
</protein>
<evidence type="ECO:0000256" key="1">
    <source>
        <dbReference type="SAM" id="MobiDB-lite"/>
    </source>
</evidence>
<feature type="compositionally biased region" description="Polar residues" evidence="1">
    <location>
        <begin position="21"/>
        <end position="38"/>
    </location>
</feature>
<proteinExistence type="predicted"/>
<feature type="region of interest" description="Disordered" evidence="1">
    <location>
        <begin position="1"/>
        <end position="46"/>
    </location>
</feature>
<feature type="domain" description="LITAF" evidence="2">
    <location>
        <begin position="78"/>
        <end position="110"/>
    </location>
</feature>
<feature type="compositionally biased region" description="Polar residues" evidence="1">
    <location>
        <begin position="1"/>
        <end position="10"/>
    </location>
</feature>
<evidence type="ECO:0000313" key="3">
    <source>
        <dbReference type="Proteomes" id="UP000887540"/>
    </source>
</evidence>
<dbReference type="AlphaFoldDB" id="A0A914ELH4"/>
<dbReference type="WBParaSite" id="ACRNAN_scaffold9045.g20898.t1">
    <property type="protein sequence ID" value="ACRNAN_scaffold9045.g20898.t1"/>
    <property type="gene ID" value="ACRNAN_scaffold9045.g20898"/>
</dbReference>
<dbReference type="InterPro" id="IPR006629">
    <property type="entry name" value="LITAF"/>
</dbReference>
<accession>A0A914ELH4</accession>
<organism evidence="3 4">
    <name type="scientific">Acrobeloides nanus</name>
    <dbReference type="NCBI Taxonomy" id="290746"/>
    <lineage>
        <taxon>Eukaryota</taxon>
        <taxon>Metazoa</taxon>
        <taxon>Ecdysozoa</taxon>
        <taxon>Nematoda</taxon>
        <taxon>Chromadorea</taxon>
        <taxon>Rhabditida</taxon>
        <taxon>Tylenchina</taxon>
        <taxon>Cephalobomorpha</taxon>
        <taxon>Cephaloboidea</taxon>
        <taxon>Cephalobidae</taxon>
        <taxon>Acrobeloides</taxon>
    </lineage>
</organism>
<evidence type="ECO:0000313" key="4">
    <source>
        <dbReference type="WBParaSite" id="ACRNAN_scaffold9045.g20898.t1"/>
    </source>
</evidence>
<dbReference type="Pfam" id="PF10601">
    <property type="entry name" value="zf-LITAF-like"/>
    <property type="match status" value="1"/>
</dbReference>
<reference evidence="4" key="1">
    <citation type="submission" date="2022-11" db="UniProtKB">
        <authorList>
            <consortium name="WormBaseParasite"/>
        </authorList>
    </citation>
    <scope>IDENTIFICATION</scope>
</reference>
<dbReference type="Proteomes" id="UP000887540">
    <property type="component" value="Unplaced"/>
</dbReference>
<name>A0A914ELH4_9BILA</name>
<evidence type="ECO:0000259" key="2">
    <source>
        <dbReference type="Pfam" id="PF10601"/>
    </source>
</evidence>